<evidence type="ECO:0000256" key="5">
    <source>
        <dbReference type="ARBA" id="ARBA00023242"/>
    </source>
</evidence>
<proteinExistence type="predicted"/>
<reference evidence="7" key="1">
    <citation type="journal article" date="2023" name="G3 (Bethesda)">
        <title>A reference genome for the long-term kleptoplast-retaining sea slug Elysia crispata morphotype clarki.</title>
        <authorList>
            <person name="Eastman K.E."/>
            <person name="Pendleton A.L."/>
            <person name="Shaikh M.A."/>
            <person name="Suttiyut T."/>
            <person name="Ogas R."/>
            <person name="Tomko P."/>
            <person name="Gavelis G."/>
            <person name="Widhalm J.R."/>
            <person name="Wisecaver J.H."/>
        </authorList>
    </citation>
    <scope>NUCLEOTIDE SEQUENCE</scope>
    <source>
        <strain evidence="7">ECLA1</strain>
    </source>
</reference>
<dbReference type="AlphaFoldDB" id="A0AAE0YK14"/>
<evidence type="ECO:0000256" key="2">
    <source>
        <dbReference type="ARBA" id="ARBA00022664"/>
    </source>
</evidence>
<evidence type="ECO:0000256" key="4">
    <source>
        <dbReference type="ARBA" id="ARBA00023187"/>
    </source>
</evidence>
<comment type="caution">
    <text evidence="7">The sequence shown here is derived from an EMBL/GenBank/DDBJ whole genome shotgun (WGS) entry which is preliminary data.</text>
</comment>
<feature type="domain" description="Suppressor of forked" evidence="6">
    <location>
        <begin position="26"/>
        <end position="253"/>
    </location>
</feature>
<keyword evidence="4" id="KW-0508">mRNA splicing</keyword>
<dbReference type="FunFam" id="1.25.40.10:FF:000098">
    <property type="entry name" value="Squamous cell carcinoma antigen recognized by T-cells 3"/>
    <property type="match status" value="1"/>
</dbReference>
<dbReference type="SUPFAM" id="SSF48452">
    <property type="entry name" value="TPR-like"/>
    <property type="match status" value="1"/>
</dbReference>
<name>A0AAE0YK14_9GAST</name>
<dbReference type="PANTHER" id="PTHR17204:SF25">
    <property type="entry name" value="RRM DOMAIN-CONTAINING PROTEIN"/>
    <property type="match status" value="1"/>
</dbReference>
<organism evidence="7 8">
    <name type="scientific">Elysia crispata</name>
    <name type="common">lettuce slug</name>
    <dbReference type="NCBI Taxonomy" id="231223"/>
    <lineage>
        <taxon>Eukaryota</taxon>
        <taxon>Metazoa</taxon>
        <taxon>Spiralia</taxon>
        <taxon>Lophotrochozoa</taxon>
        <taxon>Mollusca</taxon>
        <taxon>Gastropoda</taxon>
        <taxon>Heterobranchia</taxon>
        <taxon>Euthyneura</taxon>
        <taxon>Panpulmonata</taxon>
        <taxon>Sacoglossa</taxon>
        <taxon>Placobranchoidea</taxon>
        <taxon>Plakobranchidae</taxon>
        <taxon>Elysia</taxon>
    </lineage>
</organism>
<dbReference type="GO" id="GO:0008380">
    <property type="term" value="P:RNA splicing"/>
    <property type="evidence" value="ECO:0007669"/>
    <property type="project" value="UniProtKB-KW"/>
</dbReference>
<protein>
    <recommendedName>
        <fullName evidence="6">Suppressor of forked domain-containing protein</fullName>
    </recommendedName>
</protein>
<evidence type="ECO:0000259" key="6">
    <source>
        <dbReference type="Pfam" id="PF05843"/>
    </source>
</evidence>
<dbReference type="Proteomes" id="UP001283361">
    <property type="component" value="Unassembled WGS sequence"/>
</dbReference>
<dbReference type="EMBL" id="JAWDGP010006013">
    <property type="protein sequence ID" value="KAK3748522.1"/>
    <property type="molecule type" value="Genomic_DNA"/>
</dbReference>
<evidence type="ECO:0000313" key="8">
    <source>
        <dbReference type="Proteomes" id="UP001283361"/>
    </source>
</evidence>
<evidence type="ECO:0000313" key="7">
    <source>
        <dbReference type="EMBL" id="KAK3748522.1"/>
    </source>
</evidence>
<sequence length="269" mass="30954">MRPRSPKKCNILSLDHSRLISIETYNSLHRKISQNPYLYDAHKDRIIVLRQMGDLHKLRDAREEMSKYFPLTEELWLDWLKDEIPLASEEEDRKKLEKLFERALHDYQSVPLWLEFVQFSIGRMGEEDGLAIIRAAFEQALVAVGLHASQGVNIWEAYREFENAITAGLMPQPGAVVTKEQEEAFTVQNQRVANLFKRQLAVPLVGMGLTIQEFKDWRGEESVSSDIMEGYTKAQKILEQIQTFEDKLSRVTAPRPDLSAASSENSSFV</sequence>
<evidence type="ECO:0000256" key="3">
    <source>
        <dbReference type="ARBA" id="ARBA00022737"/>
    </source>
</evidence>
<keyword evidence="8" id="KW-1185">Reference proteome</keyword>
<keyword evidence="5" id="KW-0539">Nucleus</keyword>
<dbReference type="PANTHER" id="PTHR17204">
    <property type="entry name" value="PRE-MRNA PROCESSING PROTEIN PRP39-RELATED"/>
    <property type="match status" value="1"/>
</dbReference>
<evidence type="ECO:0000256" key="1">
    <source>
        <dbReference type="ARBA" id="ARBA00004123"/>
    </source>
</evidence>
<dbReference type="Pfam" id="PF05843">
    <property type="entry name" value="Suf"/>
    <property type="match status" value="1"/>
</dbReference>
<gene>
    <name evidence="7" type="ORF">RRG08_008683</name>
</gene>
<dbReference type="InterPro" id="IPR008847">
    <property type="entry name" value="Suf"/>
</dbReference>
<dbReference type="GO" id="GO:0006397">
    <property type="term" value="P:mRNA processing"/>
    <property type="evidence" value="ECO:0007669"/>
    <property type="project" value="UniProtKB-KW"/>
</dbReference>
<accession>A0AAE0YK14</accession>
<dbReference type="Gene3D" id="1.25.40.10">
    <property type="entry name" value="Tetratricopeptide repeat domain"/>
    <property type="match status" value="1"/>
</dbReference>
<comment type="subcellular location">
    <subcellularLocation>
        <location evidence="1">Nucleus</location>
    </subcellularLocation>
</comment>
<keyword evidence="2" id="KW-0507">mRNA processing</keyword>
<dbReference type="GO" id="GO:0005634">
    <property type="term" value="C:nucleus"/>
    <property type="evidence" value="ECO:0007669"/>
    <property type="project" value="UniProtKB-SubCell"/>
</dbReference>
<dbReference type="SMART" id="SM00386">
    <property type="entry name" value="HAT"/>
    <property type="match status" value="3"/>
</dbReference>
<keyword evidence="3" id="KW-0677">Repeat</keyword>
<dbReference type="InterPro" id="IPR011990">
    <property type="entry name" value="TPR-like_helical_dom_sf"/>
</dbReference>
<dbReference type="InterPro" id="IPR003107">
    <property type="entry name" value="HAT"/>
</dbReference>